<evidence type="ECO:0000256" key="1">
    <source>
        <dbReference type="SAM" id="Phobius"/>
    </source>
</evidence>
<organism evidence="3 4">
    <name type="scientific">Kribbella sandramycini</name>
    <dbReference type="NCBI Taxonomy" id="60450"/>
    <lineage>
        <taxon>Bacteria</taxon>
        <taxon>Bacillati</taxon>
        <taxon>Actinomycetota</taxon>
        <taxon>Actinomycetes</taxon>
        <taxon>Propionibacteriales</taxon>
        <taxon>Kribbellaceae</taxon>
        <taxon>Kribbella</taxon>
    </lineage>
</organism>
<evidence type="ECO:0000313" key="4">
    <source>
        <dbReference type="Proteomes" id="UP000534306"/>
    </source>
</evidence>
<keyword evidence="1" id="KW-1133">Transmembrane helix</keyword>
<evidence type="ECO:0000313" key="5">
    <source>
        <dbReference type="Proteomes" id="UP000553957"/>
    </source>
</evidence>
<keyword evidence="4" id="KW-1185">Reference proteome</keyword>
<proteinExistence type="predicted"/>
<keyword evidence="1" id="KW-0472">Membrane</keyword>
<comment type="caution">
    <text evidence="3">The sequence shown here is derived from an EMBL/GenBank/DDBJ whole genome shotgun (WGS) entry which is preliminary data.</text>
</comment>
<protein>
    <submittedName>
        <fullName evidence="3">Uncharacterized protein</fullName>
    </submittedName>
</protein>
<dbReference type="RefSeq" id="WP_171670365.1">
    <property type="nucleotide sequence ID" value="NZ_BAAAGT010000007.1"/>
</dbReference>
<name>A0A7Y4KUT6_9ACTN</name>
<reference evidence="3 4" key="1">
    <citation type="submission" date="2020-05" db="EMBL/GenBank/DDBJ databases">
        <title>Genome sequence of Kribbella sandramycini ATCC 39419.</title>
        <authorList>
            <person name="Maclea K.S."/>
            <person name="Fair J.L."/>
        </authorList>
    </citation>
    <scope>NUCLEOTIDE SEQUENCE [LARGE SCALE GENOMIC DNA]</scope>
    <source>
        <strain evidence="3 4">ATCC 39419</strain>
    </source>
</reference>
<dbReference type="EMBL" id="JABJRC010000001">
    <property type="protein sequence ID" value="NOL38934.1"/>
    <property type="molecule type" value="Genomic_DNA"/>
</dbReference>
<evidence type="ECO:0000313" key="2">
    <source>
        <dbReference type="EMBL" id="MBB6568476.1"/>
    </source>
</evidence>
<dbReference type="Proteomes" id="UP000553957">
    <property type="component" value="Unassembled WGS sequence"/>
</dbReference>
<dbReference type="EMBL" id="JACHKF010000001">
    <property type="protein sequence ID" value="MBB6568476.1"/>
    <property type="molecule type" value="Genomic_DNA"/>
</dbReference>
<sequence length="109" mass="11312">MLSEALALLAFGLIQRWGELVPRAAAVVPAALGAAALTAIWTVGVPVAALTGAMFDAEMTTGTATTVQLVAYAPMALWGPLLGTLTAQHWKRRSPQLRSAGLRTSGVDQ</sequence>
<feature type="transmembrane region" description="Helical" evidence="1">
    <location>
        <begin position="28"/>
        <end position="50"/>
    </location>
</feature>
<dbReference type="AlphaFoldDB" id="A0A7Y4KUT6"/>
<gene>
    <name evidence="2" type="ORF">HNR71_004113</name>
    <name evidence="3" type="ORF">HPO96_01620</name>
</gene>
<reference evidence="2 5" key="2">
    <citation type="submission" date="2020-08" db="EMBL/GenBank/DDBJ databases">
        <title>Sequencing the genomes of 1000 actinobacteria strains.</title>
        <authorList>
            <person name="Klenk H.-P."/>
        </authorList>
    </citation>
    <scope>NUCLEOTIDE SEQUENCE [LARGE SCALE GENOMIC DNA]</scope>
    <source>
        <strain evidence="2 5">DSM 15626</strain>
    </source>
</reference>
<evidence type="ECO:0000313" key="3">
    <source>
        <dbReference type="EMBL" id="NOL38934.1"/>
    </source>
</evidence>
<accession>A0A7Y4KUT6</accession>
<keyword evidence="1" id="KW-0812">Transmembrane</keyword>
<dbReference type="Proteomes" id="UP000534306">
    <property type="component" value="Unassembled WGS sequence"/>
</dbReference>